<evidence type="ECO:0000256" key="1">
    <source>
        <dbReference type="SAM" id="SignalP"/>
    </source>
</evidence>
<dbReference type="InterPro" id="IPR016140">
    <property type="entry name" value="Bifunc_inhib/LTP/seed_store"/>
</dbReference>
<feature type="signal peptide" evidence="1">
    <location>
        <begin position="1"/>
        <end position="25"/>
    </location>
</feature>
<organism evidence="3">
    <name type="scientific">Arundo donax</name>
    <name type="common">Giant reed</name>
    <name type="synonym">Donax arundinaceus</name>
    <dbReference type="NCBI Taxonomy" id="35708"/>
    <lineage>
        <taxon>Eukaryota</taxon>
        <taxon>Viridiplantae</taxon>
        <taxon>Streptophyta</taxon>
        <taxon>Embryophyta</taxon>
        <taxon>Tracheophyta</taxon>
        <taxon>Spermatophyta</taxon>
        <taxon>Magnoliopsida</taxon>
        <taxon>Liliopsida</taxon>
        <taxon>Poales</taxon>
        <taxon>Poaceae</taxon>
        <taxon>PACMAD clade</taxon>
        <taxon>Arundinoideae</taxon>
        <taxon>Arundineae</taxon>
        <taxon>Arundo</taxon>
    </lineage>
</organism>
<keyword evidence="1" id="KW-0732">Signal</keyword>
<evidence type="ECO:0000259" key="2">
    <source>
        <dbReference type="Pfam" id="PF14368"/>
    </source>
</evidence>
<sequence length="115" mass="12697">MLPAGKIVLHFLLVCAVMSPHLVIGKKPRCTQEQKEKILHDCQEYIQHGDHVSKPSVYGHCCAAALEVPNLDMACIVHLLTAVEKEKYDESKILGFHDICNPLDGSPPPADQVMV</sequence>
<feature type="chain" id="PRO_5002043019" evidence="1">
    <location>
        <begin position="26"/>
        <end position="115"/>
    </location>
</feature>
<dbReference type="AlphaFoldDB" id="A0A0A9C138"/>
<dbReference type="Pfam" id="PF14368">
    <property type="entry name" value="LTP_2"/>
    <property type="match status" value="1"/>
</dbReference>
<reference evidence="3" key="1">
    <citation type="submission" date="2014-09" db="EMBL/GenBank/DDBJ databases">
        <authorList>
            <person name="Magalhaes I.L.F."/>
            <person name="Oliveira U."/>
            <person name="Santos F.R."/>
            <person name="Vidigal T.H.D.A."/>
            <person name="Brescovit A.D."/>
            <person name="Santos A.J."/>
        </authorList>
    </citation>
    <scope>NUCLEOTIDE SEQUENCE</scope>
    <source>
        <tissue evidence="3">Shoot tissue taken approximately 20 cm above the soil surface</tissue>
    </source>
</reference>
<proteinExistence type="predicted"/>
<feature type="domain" description="Bifunctional inhibitor/plant lipid transfer protein/seed storage helical" evidence="2">
    <location>
        <begin position="26"/>
        <end position="89"/>
    </location>
</feature>
<protein>
    <submittedName>
        <fullName evidence="3">Betl4</fullName>
    </submittedName>
</protein>
<dbReference type="EMBL" id="GBRH01228604">
    <property type="protein sequence ID" value="JAD69291.1"/>
    <property type="molecule type" value="Transcribed_RNA"/>
</dbReference>
<reference evidence="3" key="2">
    <citation type="journal article" date="2015" name="Data Brief">
        <title>Shoot transcriptome of the giant reed, Arundo donax.</title>
        <authorList>
            <person name="Barrero R.A."/>
            <person name="Guerrero F.D."/>
            <person name="Moolhuijzen P."/>
            <person name="Goolsby J.A."/>
            <person name="Tidwell J."/>
            <person name="Bellgard S.E."/>
            <person name="Bellgard M.I."/>
        </authorList>
    </citation>
    <scope>NUCLEOTIDE SEQUENCE</scope>
    <source>
        <tissue evidence="3">Shoot tissue taken approximately 20 cm above the soil surface</tissue>
    </source>
</reference>
<evidence type="ECO:0000313" key="3">
    <source>
        <dbReference type="EMBL" id="JAD69291.1"/>
    </source>
</evidence>
<name>A0A0A9C138_ARUDO</name>
<accession>A0A0A9C138</accession>